<dbReference type="PANTHER" id="PTHR43544:SF32">
    <property type="entry name" value="CHAIN DEHYDROGENASE, PUTATIVE (AFU_ORTHOLOGUE AFUA_5G01530)-RELATED"/>
    <property type="match status" value="1"/>
</dbReference>
<evidence type="ECO:0008006" key="4">
    <source>
        <dbReference type="Google" id="ProtNLM"/>
    </source>
</evidence>
<evidence type="ECO:0000313" key="2">
    <source>
        <dbReference type="EMBL" id="KAK5999304.1"/>
    </source>
</evidence>
<dbReference type="EMBL" id="JASGXD010000027">
    <property type="protein sequence ID" value="KAK5999304.1"/>
    <property type="molecule type" value="Genomic_DNA"/>
</dbReference>
<proteinExistence type="inferred from homology"/>
<dbReference type="InterPro" id="IPR036291">
    <property type="entry name" value="NAD(P)-bd_dom_sf"/>
</dbReference>
<keyword evidence="3" id="KW-1185">Reference proteome</keyword>
<dbReference type="PRINTS" id="PR00081">
    <property type="entry name" value="GDHRDH"/>
</dbReference>
<dbReference type="InterPro" id="IPR002347">
    <property type="entry name" value="SDR_fam"/>
</dbReference>
<comment type="caution">
    <text evidence="2">The sequence shown here is derived from an EMBL/GenBank/DDBJ whole genome shotgun (WGS) entry which is preliminary data.</text>
</comment>
<comment type="similarity">
    <text evidence="1">Belongs to the short-chain dehydrogenases/reductases (SDR) family.</text>
</comment>
<dbReference type="Proteomes" id="UP001341245">
    <property type="component" value="Unassembled WGS sequence"/>
</dbReference>
<dbReference type="Gene3D" id="3.40.50.720">
    <property type="entry name" value="NAD(P)-binding Rossmann-like Domain"/>
    <property type="match status" value="1"/>
</dbReference>
<reference evidence="2 3" key="1">
    <citation type="submission" date="2023-11" db="EMBL/GenBank/DDBJ databases">
        <title>Draft genome sequence and annotation of the polyextremotolerant black yeast-like fungus Aureobasidium pullulans NRRL 62042.</title>
        <authorList>
            <person name="Dielentheis-Frenken M.R.E."/>
            <person name="Wibberg D."/>
            <person name="Blank L.M."/>
            <person name="Tiso T."/>
        </authorList>
    </citation>
    <scope>NUCLEOTIDE SEQUENCE [LARGE SCALE GENOMIC DNA]</scope>
    <source>
        <strain evidence="2 3">NRRL 62042</strain>
    </source>
</reference>
<protein>
    <recommendedName>
        <fullName evidence="4">NAD(P)-binding protein</fullName>
    </recommendedName>
</protein>
<dbReference type="InterPro" id="IPR051468">
    <property type="entry name" value="Fungal_SecMetab_SDRs"/>
</dbReference>
<dbReference type="SUPFAM" id="SSF51735">
    <property type="entry name" value="NAD(P)-binding Rossmann-fold domains"/>
    <property type="match status" value="1"/>
</dbReference>
<dbReference type="Pfam" id="PF00106">
    <property type="entry name" value="adh_short"/>
    <property type="match status" value="1"/>
</dbReference>
<accession>A0ABR0T521</accession>
<sequence length="247" mass="26404">MALKPLILITGANQGLGYYAAQQLAAKGCYHILLGSRDLNKAHRAIESLITDQSLKVNKEDLTPLQIDVTDDDSISAAAATVEEGFGHLDVLLNNAGIATAQSASADQTLRQAYLQQFDTNVAGAAAVTEAFLPLLQKGQSKRIAFVSTGLSSLQKADDGSQSVSKFPIYRMTKTALNMVMLYYARTLEDQGFVVGAPAPGFCATSLNNHSGKKDPRDGAKLLVKALLGDKEEVHARVLSEAGREPW</sequence>
<evidence type="ECO:0000256" key="1">
    <source>
        <dbReference type="ARBA" id="ARBA00006484"/>
    </source>
</evidence>
<organism evidence="2 3">
    <name type="scientific">Aureobasidium pullulans</name>
    <name type="common">Black yeast</name>
    <name type="synonym">Pullularia pullulans</name>
    <dbReference type="NCBI Taxonomy" id="5580"/>
    <lineage>
        <taxon>Eukaryota</taxon>
        <taxon>Fungi</taxon>
        <taxon>Dikarya</taxon>
        <taxon>Ascomycota</taxon>
        <taxon>Pezizomycotina</taxon>
        <taxon>Dothideomycetes</taxon>
        <taxon>Dothideomycetidae</taxon>
        <taxon>Dothideales</taxon>
        <taxon>Saccotheciaceae</taxon>
        <taxon>Aureobasidium</taxon>
    </lineage>
</organism>
<name>A0ABR0T521_AURPU</name>
<dbReference type="PANTHER" id="PTHR43544">
    <property type="entry name" value="SHORT-CHAIN DEHYDROGENASE/REDUCTASE"/>
    <property type="match status" value="1"/>
</dbReference>
<gene>
    <name evidence="2" type="ORF">QM012_005579</name>
</gene>
<evidence type="ECO:0000313" key="3">
    <source>
        <dbReference type="Proteomes" id="UP001341245"/>
    </source>
</evidence>